<dbReference type="GO" id="GO:0015833">
    <property type="term" value="P:peptide transport"/>
    <property type="evidence" value="ECO:0007669"/>
    <property type="project" value="UniProtKB-KW"/>
</dbReference>
<keyword evidence="12" id="KW-1185">Reference proteome</keyword>
<dbReference type="PANTHER" id="PTHR43386:SF1">
    <property type="entry name" value="D,D-DIPEPTIDE TRANSPORT SYSTEM PERMEASE PROTEIN DDPC-RELATED"/>
    <property type="match status" value="1"/>
</dbReference>
<dbReference type="AlphaFoldDB" id="A0A1W6NW08"/>
<evidence type="ECO:0000256" key="6">
    <source>
        <dbReference type="ARBA" id="ARBA00022927"/>
    </source>
</evidence>
<name>A0A1W6NW08_9RHOB</name>
<evidence type="ECO:0000313" key="12">
    <source>
        <dbReference type="Proteomes" id="UP000242447"/>
    </source>
</evidence>
<feature type="transmembrane region" description="Helical" evidence="9">
    <location>
        <begin position="20"/>
        <end position="39"/>
    </location>
</feature>
<evidence type="ECO:0000256" key="5">
    <source>
        <dbReference type="ARBA" id="ARBA00022856"/>
    </source>
</evidence>
<evidence type="ECO:0000256" key="4">
    <source>
        <dbReference type="ARBA" id="ARBA00022692"/>
    </source>
</evidence>
<proteinExistence type="inferred from homology"/>
<keyword evidence="6" id="KW-0653">Protein transport</keyword>
<dbReference type="Pfam" id="PF00528">
    <property type="entry name" value="BPD_transp_1"/>
    <property type="match status" value="1"/>
</dbReference>
<evidence type="ECO:0000256" key="9">
    <source>
        <dbReference type="RuleBase" id="RU363032"/>
    </source>
</evidence>
<dbReference type="InterPro" id="IPR050366">
    <property type="entry name" value="BP-dependent_transpt_permease"/>
</dbReference>
<comment type="subcellular location">
    <subcellularLocation>
        <location evidence="1 9">Cell membrane</location>
        <topology evidence="1 9">Multi-pass membrane protein</topology>
    </subcellularLocation>
</comment>
<evidence type="ECO:0000256" key="1">
    <source>
        <dbReference type="ARBA" id="ARBA00004651"/>
    </source>
</evidence>
<dbReference type="InterPro" id="IPR035906">
    <property type="entry name" value="MetI-like_sf"/>
</dbReference>
<evidence type="ECO:0000256" key="2">
    <source>
        <dbReference type="ARBA" id="ARBA00022448"/>
    </source>
</evidence>
<dbReference type="GO" id="GO:0005886">
    <property type="term" value="C:plasma membrane"/>
    <property type="evidence" value="ECO:0007669"/>
    <property type="project" value="UniProtKB-SubCell"/>
</dbReference>
<evidence type="ECO:0000256" key="7">
    <source>
        <dbReference type="ARBA" id="ARBA00022989"/>
    </source>
</evidence>
<feature type="transmembrane region" description="Helical" evidence="9">
    <location>
        <begin position="128"/>
        <end position="157"/>
    </location>
</feature>
<evidence type="ECO:0000256" key="8">
    <source>
        <dbReference type="ARBA" id="ARBA00023136"/>
    </source>
</evidence>
<evidence type="ECO:0000256" key="3">
    <source>
        <dbReference type="ARBA" id="ARBA00022475"/>
    </source>
</evidence>
<feature type="transmembrane region" description="Helical" evidence="9">
    <location>
        <begin position="244"/>
        <end position="266"/>
    </location>
</feature>
<keyword evidence="4 9" id="KW-0812">Transmembrane</keyword>
<dbReference type="GO" id="GO:0015031">
    <property type="term" value="P:protein transport"/>
    <property type="evidence" value="ECO:0007669"/>
    <property type="project" value="UniProtKB-KW"/>
</dbReference>
<dbReference type="EMBL" id="CP019937">
    <property type="protein sequence ID" value="ARO13405.1"/>
    <property type="molecule type" value="Genomic_DNA"/>
</dbReference>
<dbReference type="PANTHER" id="PTHR43386">
    <property type="entry name" value="OLIGOPEPTIDE TRANSPORT SYSTEM PERMEASE PROTEIN APPC"/>
    <property type="match status" value="1"/>
</dbReference>
<dbReference type="KEGG" id="kro:BVG79_00045"/>
<sequence>MKKPARTIFGRLLRHSSGLFGIVILATVVIMALAAGIFFPNGPFTISGPPRSWPGAVEGYPLGTDALGRNMLASLLYGARVSLAVGATAAAVSLVIGTLVGAIAGYYGGTIDDILMRLTDAMQTIPSFLASIAIVGVLGASMGTIISAIAIVSWPMIARLVRADFLRLRTYDFVQSCRIIGMSDIRIIFQQILPNCLAPIIVSASVLVATAIITEASLAFLGLGDPNVMSWGTILSVGRPELRAGWYMTALPAGALVLTVLALNLIGDALNDVLNPRLKERS</sequence>
<dbReference type="STRING" id="92947.BVG79_00045"/>
<keyword evidence="5" id="KW-0571">Peptide transport</keyword>
<organism evidence="11 12">
    <name type="scientific">Ketogulonicigenium robustum</name>
    <dbReference type="NCBI Taxonomy" id="92947"/>
    <lineage>
        <taxon>Bacteria</taxon>
        <taxon>Pseudomonadati</taxon>
        <taxon>Pseudomonadota</taxon>
        <taxon>Alphaproteobacteria</taxon>
        <taxon>Rhodobacterales</taxon>
        <taxon>Roseobacteraceae</taxon>
        <taxon>Ketogulonicigenium</taxon>
    </lineage>
</organism>
<dbReference type="PROSITE" id="PS50928">
    <property type="entry name" value="ABC_TM1"/>
    <property type="match status" value="1"/>
</dbReference>
<keyword evidence="7 9" id="KW-1133">Transmembrane helix</keyword>
<feature type="transmembrane region" description="Helical" evidence="9">
    <location>
        <begin position="200"/>
        <end position="223"/>
    </location>
</feature>
<keyword evidence="2 9" id="KW-0813">Transport</keyword>
<feature type="transmembrane region" description="Helical" evidence="9">
    <location>
        <begin position="81"/>
        <end position="107"/>
    </location>
</feature>
<comment type="similarity">
    <text evidence="9">Belongs to the binding-protein-dependent transport system permease family.</text>
</comment>
<dbReference type="RefSeq" id="WP_085785129.1">
    <property type="nucleotide sequence ID" value="NZ_CP019937.1"/>
</dbReference>
<keyword evidence="8 9" id="KW-0472">Membrane</keyword>
<evidence type="ECO:0000259" key="10">
    <source>
        <dbReference type="PROSITE" id="PS50928"/>
    </source>
</evidence>
<accession>A0A1W6NW08</accession>
<dbReference type="OrthoDB" id="9766870at2"/>
<dbReference type="InterPro" id="IPR000515">
    <property type="entry name" value="MetI-like"/>
</dbReference>
<gene>
    <name evidence="11" type="primary">ddpC</name>
    <name evidence="11" type="ORF">BVG79_00045</name>
</gene>
<dbReference type="GO" id="GO:0055085">
    <property type="term" value="P:transmembrane transport"/>
    <property type="evidence" value="ECO:0007669"/>
    <property type="project" value="InterPro"/>
</dbReference>
<reference evidence="11 12" key="1">
    <citation type="submission" date="2017-02" db="EMBL/GenBank/DDBJ databases">
        <title>Ketogulonicigenium robustum SPU B003 Genome sequencing and assembly.</title>
        <authorList>
            <person name="Li Y."/>
            <person name="Liu L."/>
            <person name="Wang C."/>
            <person name="Zhang M."/>
            <person name="Zhang T."/>
            <person name="Zhang Y."/>
        </authorList>
    </citation>
    <scope>NUCLEOTIDE SEQUENCE [LARGE SCALE GENOMIC DNA]</scope>
    <source>
        <strain evidence="11 12">SPU_B003</strain>
    </source>
</reference>
<evidence type="ECO:0000313" key="11">
    <source>
        <dbReference type="EMBL" id="ARO13405.1"/>
    </source>
</evidence>
<dbReference type="SUPFAM" id="SSF161098">
    <property type="entry name" value="MetI-like"/>
    <property type="match status" value="1"/>
</dbReference>
<dbReference type="Gene3D" id="1.10.3720.10">
    <property type="entry name" value="MetI-like"/>
    <property type="match status" value="1"/>
</dbReference>
<dbReference type="CDD" id="cd06261">
    <property type="entry name" value="TM_PBP2"/>
    <property type="match status" value="1"/>
</dbReference>
<feature type="domain" description="ABC transmembrane type-1" evidence="10">
    <location>
        <begin position="79"/>
        <end position="267"/>
    </location>
</feature>
<protein>
    <submittedName>
        <fullName evidence="11">Oligopeptide/dipeptide ABC transporter permease component protein</fullName>
    </submittedName>
</protein>
<keyword evidence="3" id="KW-1003">Cell membrane</keyword>
<dbReference type="Proteomes" id="UP000242447">
    <property type="component" value="Chromosome"/>
</dbReference>